<dbReference type="PROSITE" id="PS01149">
    <property type="entry name" value="PSI_RSU"/>
    <property type="match status" value="1"/>
</dbReference>
<dbReference type="InterPro" id="IPR018496">
    <property type="entry name" value="PsdUridine_synth_RsuA/RluB_CS"/>
</dbReference>
<dbReference type="InterPro" id="IPR002942">
    <property type="entry name" value="S4_RNA-bd"/>
</dbReference>
<dbReference type="InterPro" id="IPR042092">
    <property type="entry name" value="PsdUridine_s_RsuA/RluB/E/F_cat"/>
</dbReference>
<dbReference type="CDD" id="cd00165">
    <property type="entry name" value="S4"/>
    <property type="match status" value="1"/>
</dbReference>
<dbReference type="InterPro" id="IPR006145">
    <property type="entry name" value="PsdUridine_synth_RsuA/RluA"/>
</dbReference>
<dbReference type="InterPro" id="IPR036986">
    <property type="entry name" value="S4_RNA-bd_sf"/>
</dbReference>
<dbReference type="SMART" id="SM00363">
    <property type="entry name" value="S4"/>
    <property type="match status" value="1"/>
</dbReference>
<dbReference type="Pfam" id="PF00849">
    <property type="entry name" value="PseudoU_synth_2"/>
    <property type="match status" value="1"/>
</dbReference>
<proteinExistence type="inferred from homology"/>
<sequence>MSPKMRINRFLASAGIGSRRKCEDLIREGKVRINGETVAALASFIDTGSDTVTVDGIPVESVKDRMILVMNKPFGVLSTVSDDRGRKTVIGLAREMGYSERLFPVGRLDRDTTGLLLLTNDGDLAYRLTHPRYKIEKKYLVKVEGMIDDRTVASIASGVDLGSYVTRPCSIRVVERSDKSSTLEIRLK</sequence>
<dbReference type="AlphaFoldDB" id="A0A7V2AUY1"/>
<keyword evidence="2 4" id="KW-0413">Isomerase</keyword>
<organism evidence="6">
    <name type="scientific">Eiseniibacteriota bacterium</name>
    <dbReference type="NCBI Taxonomy" id="2212470"/>
    <lineage>
        <taxon>Bacteria</taxon>
        <taxon>Candidatus Eiseniibacteriota</taxon>
    </lineage>
</organism>
<dbReference type="Gene3D" id="3.10.290.10">
    <property type="entry name" value="RNA-binding S4 domain"/>
    <property type="match status" value="1"/>
</dbReference>
<dbReference type="NCBIfam" id="TIGR00093">
    <property type="entry name" value="pseudouridine synthase"/>
    <property type="match status" value="1"/>
</dbReference>
<evidence type="ECO:0000256" key="2">
    <source>
        <dbReference type="ARBA" id="ARBA00023235"/>
    </source>
</evidence>
<evidence type="ECO:0000259" key="5">
    <source>
        <dbReference type="SMART" id="SM00363"/>
    </source>
</evidence>
<dbReference type="InterPro" id="IPR000748">
    <property type="entry name" value="PsdUridine_synth_RsuA/RluB/E/F"/>
</dbReference>
<feature type="domain" description="RNA-binding S4" evidence="5">
    <location>
        <begin position="5"/>
        <end position="63"/>
    </location>
</feature>
<dbReference type="SUPFAM" id="SSF55174">
    <property type="entry name" value="Alpha-L RNA-binding motif"/>
    <property type="match status" value="1"/>
</dbReference>
<comment type="similarity">
    <text evidence="1 4">Belongs to the pseudouridine synthase RsuA family.</text>
</comment>
<dbReference type="Gene3D" id="3.30.70.580">
    <property type="entry name" value="Pseudouridine synthase I, catalytic domain, N-terminal subdomain"/>
    <property type="match status" value="1"/>
</dbReference>
<evidence type="ECO:0000256" key="3">
    <source>
        <dbReference type="PROSITE-ProRule" id="PRU00182"/>
    </source>
</evidence>
<dbReference type="Pfam" id="PF01479">
    <property type="entry name" value="S4"/>
    <property type="match status" value="1"/>
</dbReference>
<gene>
    <name evidence="6" type="ORF">ENO08_04705</name>
</gene>
<protein>
    <recommendedName>
        <fullName evidence="4">Pseudouridine synthase</fullName>
        <ecNumber evidence="4">5.4.99.-</ecNumber>
    </recommendedName>
</protein>
<dbReference type="PANTHER" id="PTHR47683">
    <property type="entry name" value="PSEUDOURIDINE SYNTHASE FAMILY PROTEIN-RELATED"/>
    <property type="match status" value="1"/>
</dbReference>
<dbReference type="PANTHER" id="PTHR47683:SF2">
    <property type="entry name" value="RNA-BINDING S4 DOMAIN-CONTAINING PROTEIN"/>
    <property type="match status" value="1"/>
</dbReference>
<dbReference type="InterPro" id="IPR020103">
    <property type="entry name" value="PsdUridine_synth_cat_dom_sf"/>
</dbReference>
<accession>A0A7V2AUY1</accession>
<dbReference type="CDD" id="cd02870">
    <property type="entry name" value="PseudoU_synth_RsuA_like"/>
    <property type="match status" value="1"/>
</dbReference>
<keyword evidence="3" id="KW-0694">RNA-binding</keyword>
<comment type="caution">
    <text evidence="6">The sequence shown here is derived from an EMBL/GenBank/DDBJ whole genome shotgun (WGS) entry which is preliminary data.</text>
</comment>
<feature type="non-terminal residue" evidence="6">
    <location>
        <position position="188"/>
    </location>
</feature>
<dbReference type="GO" id="GO:0003723">
    <property type="term" value="F:RNA binding"/>
    <property type="evidence" value="ECO:0007669"/>
    <property type="project" value="UniProtKB-KW"/>
</dbReference>
<evidence type="ECO:0000256" key="4">
    <source>
        <dbReference type="RuleBase" id="RU003887"/>
    </source>
</evidence>
<dbReference type="GO" id="GO:0000455">
    <property type="term" value="P:enzyme-directed rRNA pseudouridine synthesis"/>
    <property type="evidence" value="ECO:0007669"/>
    <property type="project" value="UniProtKB-ARBA"/>
</dbReference>
<dbReference type="Proteomes" id="UP000886069">
    <property type="component" value="Unassembled WGS sequence"/>
</dbReference>
<dbReference type="InterPro" id="IPR020094">
    <property type="entry name" value="TruA/RsuA/RluB/E/F_N"/>
</dbReference>
<evidence type="ECO:0000313" key="6">
    <source>
        <dbReference type="EMBL" id="HER43740.1"/>
    </source>
</evidence>
<dbReference type="InterPro" id="IPR050343">
    <property type="entry name" value="RsuA_PseudoU_synthase"/>
</dbReference>
<dbReference type="EMBL" id="DSEC01000332">
    <property type="protein sequence ID" value="HER43740.1"/>
    <property type="molecule type" value="Genomic_DNA"/>
</dbReference>
<dbReference type="Gene3D" id="3.30.70.1560">
    <property type="entry name" value="Alpha-L RNA-binding motif"/>
    <property type="match status" value="1"/>
</dbReference>
<dbReference type="PROSITE" id="PS50889">
    <property type="entry name" value="S4"/>
    <property type="match status" value="1"/>
</dbReference>
<evidence type="ECO:0000256" key="1">
    <source>
        <dbReference type="ARBA" id="ARBA00008348"/>
    </source>
</evidence>
<name>A0A7V2AUY1_UNCEI</name>
<dbReference type="EC" id="5.4.99.-" evidence="4"/>
<dbReference type="GO" id="GO:0120159">
    <property type="term" value="F:rRNA pseudouridine synthase activity"/>
    <property type="evidence" value="ECO:0007669"/>
    <property type="project" value="UniProtKB-ARBA"/>
</dbReference>
<dbReference type="FunFam" id="3.10.290.10:FF:000003">
    <property type="entry name" value="Pseudouridine synthase"/>
    <property type="match status" value="1"/>
</dbReference>
<reference evidence="6" key="1">
    <citation type="journal article" date="2020" name="mSystems">
        <title>Genome- and Community-Level Interaction Insights into Carbon Utilization and Element Cycling Functions of Hydrothermarchaeota in Hydrothermal Sediment.</title>
        <authorList>
            <person name="Zhou Z."/>
            <person name="Liu Y."/>
            <person name="Xu W."/>
            <person name="Pan J."/>
            <person name="Luo Z.H."/>
            <person name="Li M."/>
        </authorList>
    </citation>
    <scope>NUCLEOTIDE SEQUENCE [LARGE SCALE GENOMIC DNA]</scope>
    <source>
        <strain evidence="6">SpSt-1233</strain>
    </source>
</reference>
<dbReference type="SUPFAM" id="SSF55120">
    <property type="entry name" value="Pseudouridine synthase"/>
    <property type="match status" value="1"/>
</dbReference>